<keyword evidence="1" id="KW-0472">Membrane</keyword>
<feature type="transmembrane region" description="Helical" evidence="1">
    <location>
        <begin position="218"/>
        <end position="237"/>
    </location>
</feature>
<dbReference type="InterPro" id="IPR036938">
    <property type="entry name" value="PAP2/HPO_sf"/>
</dbReference>
<evidence type="ECO:0000259" key="2">
    <source>
        <dbReference type="SMART" id="SM00014"/>
    </source>
</evidence>
<keyword evidence="1" id="KW-1133">Transmembrane helix</keyword>
<feature type="domain" description="Phosphatidic acid phosphatase type 2/haloperoxidase" evidence="2">
    <location>
        <begin position="115"/>
        <end position="233"/>
    </location>
</feature>
<accession>A0A2I1M475</accession>
<organism evidence="3 4">
    <name type="scientific">Alloscardovia omnicolens</name>
    <dbReference type="NCBI Taxonomy" id="419015"/>
    <lineage>
        <taxon>Bacteria</taxon>
        <taxon>Bacillati</taxon>
        <taxon>Actinomycetota</taxon>
        <taxon>Actinomycetes</taxon>
        <taxon>Bifidobacteriales</taxon>
        <taxon>Bifidobacteriaceae</taxon>
        <taxon>Alloscardovia</taxon>
    </lineage>
</organism>
<comment type="caution">
    <text evidence="3">The sequence shown here is derived from an EMBL/GenBank/DDBJ whole genome shotgun (WGS) entry which is preliminary data.</text>
</comment>
<protein>
    <submittedName>
        <fullName evidence="3">Phospholipid phosphatase</fullName>
    </submittedName>
</protein>
<dbReference type="InterPro" id="IPR000326">
    <property type="entry name" value="PAP2/HPO"/>
</dbReference>
<feature type="transmembrane region" description="Helical" evidence="1">
    <location>
        <begin position="37"/>
        <end position="57"/>
    </location>
</feature>
<evidence type="ECO:0000313" key="4">
    <source>
        <dbReference type="Proteomes" id="UP000242263"/>
    </source>
</evidence>
<evidence type="ECO:0000313" key="3">
    <source>
        <dbReference type="EMBL" id="PKZ14914.1"/>
    </source>
</evidence>
<dbReference type="PANTHER" id="PTHR14969">
    <property type="entry name" value="SPHINGOSINE-1-PHOSPHATE PHOSPHOHYDROLASE"/>
    <property type="match status" value="1"/>
</dbReference>
<sequence>MSLERFLFMTNSPQTCIQSRKSRRHGRDFIIQSTRRLAAQVSGIFAVLFVLITALVWPGVTKSFDLSITKAVVAHRNGFLNTVAPLISTIGGTKIVLAFSLICLGLLAWRKHWLQAKILFGALAGDVIIVTAFKHMISRMRPDKRFWLGSVEDQQSFPSGHSANNTVLWFMLAIIVSTLARTEVQRAWARALNILAVLMPLFIGLSRIYVAHHWTTDVLSGWSLGIAWVAFVTWIYFGELAKLHAQASQHQAPQHKERK</sequence>
<evidence type="ECO:0000256" key="1">
    <source>
        <dbReference type="SAM" id="Phobius"/>
    </source>
</evidence>
<feature type="transmembrane region" description="Helical" evidence="1">
    <location>
        <begin position="118"/>
        <end position="137"/>
    </location>
</feature>
<dbReference type="CDD" id="cd03392">
    <property type="entry name" value="PAP2_like_2"/>
    <property type="match status" value="1"/>
</dbReference>
<dbReference type="EMBL" id="PKGU01000003">
    <property type="protein sequence ID" value="PKZ14914.1"/>
    <property type="molecule type" value="Genomic_DNA"/>
</dbReference>
<keyword evidence="1" id="KW-0812">Transmembrane</keyword>
<dbReference type="SUPFAM" id="SSF48317">
    <property type="entry name" value="Acid phosphatase/Vanadium-dependent haloperoxidase"/>
    <property type="match status" value="1"/>
</dbReference>
<proteinExistence type="predicted"/>
<reference evidence="3 4" key="1">
    <citation type="submission" date="2017-12" db="EMBL/GenBank/DDBJ databases">
        <title>Phylogenetic diversity of female urinary microbiome.</title>
        <authorList>
            <person name="Thomas-White K."/>
            <person name="Wolfe A.J."/>
        </authorList>
    </citation>
    <scope>NUCLEOTIDE SEQUENCE [LARGE SCALE GENOMIC DNA]</scope>
    <source>
        <strain evidence="3 4">UMB0064</strain>
    </source>
</reference>
<feature type="transmembrane region" description="Helical" evidence="1">
    <location>
        <begin position="166"/>
        <end position="184"/>
    </location>
</feature>
<feature type="transmembrane region" description="Helical" evidence="1">
    <location>
        <begin position="191"/>
        <end position="212"/>
    </location>
</feature>
<dbReference type="Gene3D" id="1.20.144.10">
    <property type="entry name" value="Phosphatidic acid phosphatase type 2/haloperoxidase"/>
    <property type="match status" value="1"/>
</dbReference>
<feature type="transmembrane region" description="Helical" evidence="1">
    <location>
        <begin position="86"/>
        <end position="109"/>
    </location>
</feature>
<dbReference type="Pfam" id="PF01569">
    <property type="entry name" value="PAP2"/>
    <property type="match status" value="1"/>
</dbReference>
<dbReference type="Proteomes" id="UP000242263">
    <property type="component" value="Unassembled WGS sequence"/>
</dbReference>
<dbReference type="AlphaFoldDB" id="A0A2I1M475"/>
<dbReference type="SMART" id="SM00014">
    <property type="entry name" value="acidPPc"/>
    <property type="match status" value="1"/>
</dbReference>
<gene>
    <name evidence="3" type="ORF">CYJ32_05245</name>
</gene>
<name>A0A2I1M475_9BIFI</name>
<dbReference type="PANTHER" id="PTHR14969:SF13">
    <property type="entry name" value="AT30094P"/>
    <property type="match status" value="1"/>
</dbReference>